<dbReference type="GeneTree" id="ENSGT00390000002381"/>
<dbReference type="PANTHER" id="PTHR14856">
    <property type="entry name" value="PQ-LOOP REPEAT-CONTAINING PROTEIN 1-LIKE PROTEIN"/>
    <property type="match status" value="1"/>
</dbReference>
<protein>
    <submittedName>
        <fullName evidence="7">Si:dkey-246g23.2</fullName>
    </submittedName>
</protein>
<keyword evidence="2 6" id="KW-0812">Transmembrane</keyword>
<evidence type="ECO:0000256" key="5">
    <source>
        <dbReference type="SAM" id="MobiDB-lite"/>
    </source>
</evidence>
<dbReference type="GO" id="GO:0005829">
    <property type="term" value="C:cytosol"/>
    <property type="evidence" value="ECO:0007669"/>
    <property type="project" value="GOC"/>
</dbReference>
<dbReference type="FunFam" id="1.20.1280.290:FF:000008">
    <property type="entry name" value="PQ-loop repeat-containing protein 1"/>
    <property type="match status" value="1"/>
</dbReference>
<comment type="subcellular location">
    <subcellularLocation>
        <location evidence="1">Membrane</location>
        <topology evidence="1">Multi-pass membrane protein</topology>
    </subcellularLocation>
</comment>
<evidence type="ECO:0000256" key="3">
    <source>
        <dbReference type="ARBA" id="ARBA00022989"/>
    </source>
</evidence>
<accession>A0AAX7V3M5</accession>
<name>A0AAX7V3M5_ASTCA</name>
<dbReference type="GO" id="GO:0045332">
    <property type="term" value="P:phospholipid translocation"/>
    <property type="evidence" value="ECO:0007669"/>
    <property type="project" value="TreeGrafter"/>
</dbReference>
<dbReference type="GO" id="GO:0005768">
    <property type="term" value="C:endosome"/>
    <property type="evidence" value="ECO:0007669"/>
    <property type="project" value="TreeGrafter"/>
</dbReference>
<evidence type="ECO:0000313" key="8">
    <source>
        <dbReference type="Proteomes" id="UP000265100"/>
    </source>
</evidence>
<sequence>MDAEVVLQEEDMEGSWTLLSWLASFVMVFGGALPYVPQYQEIQKSSNTEGFSTRVCLVLLIANILRIFFWIGKQFELTLLLQSVVMILTMFAMLHLCCTVQNANRVSTKQHRLSGFTPYELLTGRQFPAPWTVVPVEQPRTSNRSHAEYFNELKALVSSFTKQVTCERPTGNGEVPDAKAVWLKVIKRKWKEPRWTGPYEVTARTATAVQLKGKGDTWYHWSQCAPAHESLVEENSSSKNAGVKKQRQNKPLHLCNGPTSSLPGRPKKEEQPRRRSPRLQKGVVTN</sequence>
<dbReference type="GO" id="GO:0005802">
    <property type="term" value="C:trans-Golgi network"/>
    <property type="evidence" value="ECO:0007669"/>
    <property type="project" value="TreeGrafter"/>
</dbReference>
<evidence type="ECO:0000256" key="6">
    <source>
        <dbReference type="SAM" id="Phobius"/>
    </source>
</evidence>
<dbReference type="AlphaFoldDB" id="A0AAX7V3M5"/>
<evidence type="ECO:0000313" key="7">
    <source>
        <dbReference type="Ensembl" id="ENSACLP00000075667.1"/>
    </source>
</evidence>
<reference evidence="8" key="2">
    <citation type="submission" date="2023-03" db="EMBL/GenBank/DDBJ databases">
        <authorList>
            <consortium name="Wellcome Sanger Institute Data Sharing"/>
        </authorList>
    </citation>
    <scope>NUCLEOTIDE SEQUENCE [LARGE SCALE GENOMIC DNA]</scope>
</reference>
<dbReference type="Ensembl" id="ENSACLT00000059488.1">
    <property type="protein sequence ID" value="ENSACLP00000075667.1"/>
    <property type="gene ID" value="ENSACLG00000010187.2"/>
</dbReference>
<feature type="region of interest" description="Disordered" evidence="5">
    <location>
        <begin position="230"/>
        <end position="286"/>
    </location>
</feature>
<feature type="transmembrane region" description="Helical" evidence="6">
    <location>
        <begin position="51"/>
        <end position="71"/>
    </location>
</feature>
<dbReference type="GO" id="GO:0016020">
    <property type="term" value="C:membrane"/>
    <property type="evidence" value="ECO:0007669"/>
    <property type="project" value="UniProtKB-SubCell"/>
</dbReference>
<keyword evidence="4 6" id="KW-0472">Membrane</keyword>
<dbReference type="GO" id="GO:0042147">
    <property type="term" value="P:retrograde transport, endosome to Golgi"/>
    <property type="evidence" value="ECO:0007669"/>
    <property type="project" value="TreeGrafter"/>
</dbReference>
<dbReference type="Proteomes" id="UP000265100">
    <property type="component" value="Chromosome 7"/>
</dbReference>
<reference evidence="7" key="3">
    <citation type="submission" date="2025-08" db="UniProtKB">
        <authorList>
            <consortium name="Ensembl"/>
        </authorList>
    </citation>
    <scope>IDENTIFICATION</scope>
</reference>
<dbReference type="Gene3D" id="1.20.1280.290">
    <property type="match status" value="1"/>
</dbReference>
<evidence type="ECO:0000256" key="4">
    <source>
        <dbReference type="ARBA" id="ARBA00023136"/>
    </source>
</evidence>
<dbReference type="Gene3D" id="2.30.30.850">
    <property type="match status" value="1"/>
</dbReference>
<feature type="transmembrane region" description="Helical" evidence="6">
    <location>
        <begin position="18"/>
        <end position="39"/>
    </location>
</feature>
<dbReference type="InterPro" id="IPR006603">
    <property type="entry name" value="PQ-loop_rpt"/>
</dbReference>
<feature type="transmembrane region" description="Helical" evidence="6">
    <location>
        <begin position="77"/>
        <end position="100"/>
    </location>
</feature>
<dbReference type="Pfam" id="PF04193">
    <property type="entry name" value="PQ-loop"/>
    <property type="match status" value="1"/>
</dbReference>
<reference evidence="7 8" key="1">
    <citation type="submission" date="2018-05" db="EMBL/GenBank/DDBJ databases">
        <authorList>
            <person name="Datahose"/>
        </authorList>
    </citation>
    <scope>NUCLEOTIDE SEQUENCE</scope>
</reference>
<evidence type="ECO:0000256" key="2">
    <source>
        <dbReference type="ARBA" id="ARBA00022692"/>
    </source>
</evidence>
<keyword evidence="3 6" id="KW-1133">Transmembrane helix</keyword>
<organism evidence="7 8">
    <name type="scientific">Astatotilapia calliptera</name>
    <name type="common">Eastern happy</name>
    <name type="synonym">Chromis callipterus</name>
    <dbReference type="NCBI Taxonomy" id="8154"/>
    <lineage>
        <taxon>Eukaryota</taxon>
        <taxon>Metazoa</taxon>
        <taxon>Chordata</taxon>
        <taxon>Craniata</taxon>
        <taxon>Vertebrata</taxon>
        <taxon>Euteleostomi</taxon>
        <taxon>Actinopterygii</taxon>
        <taxon>Neopterygii</taxon>
        <taxon>Teleostei</taxon>
        <taxon>Neoteleostei</taxon>
        <taxon>Acanthomorphata</taxon>
        <taxon>Ovalentaria</taxon>
        <taxon>Cichlomorphae</taxon>
        <taxon>Cichliformes</taxon>
        <taxon>Cichlidae</taxon>
        <taxon>African cichlids</taxon>
        <taxon>Pseudocrenilabrinae</taxon>
        <taxon>Haplochromini</taxon>
        <taxon>Astatotilapia</taxon>
    </lineage>
</organism>
<proteinExistence type="predicted"/>
<dbReference type="PANTHER" id="PTHR14856:SF11">
    <property type="entry name" value="PQ-LOOP REPEAT-CONTAINING PROTEIN 1 ISOFORM X1"/>
    <property type="match status" value="1"/>
</dbReference>
<reference evidence="7" key="4">
    <citation type="submission" date="2025-09" db="UniProtKB">
        <authorList>
            <consortium name="Ensembl"/>
        </authorList>
    </citation>
    <scope>IDENTIFICATION</scope>
</reference>
<evidence type="ECO:0000256" key="1">
    <source>
        <dbReference type="ARBA" id="ARBA00004141"/>
    </source>
</evidence>
<keyword evidence="8" id="KW-1185">Reference proteome</keyword>
<dbReference type="InterPro" id="IPR052241">
    <property type="entry name" value="SLC66/Scramblase_ANY1"/>
</dbReference>